<dbReference type="Gene3D" id="2.130.10.130">
    <property type="entry name" value="Integrin alpha, N-terminal"/>
    <property type="match status" value="1"/>
</dbReference>
<dbReference type="Proteomes" id="UP000729733">
    <property type="component" value="Unassembled WGS sequence"/>
</dbReference>
<dbReference type="InterPro" id="IPR028994">
    <property type="entry name" value="Integrin_alpha_N"/>
</dbReference>
<dbReference type="SUPFAM" id="SSF51126">
    <property type="entry name" value="Pectin lyase-like"/>
    <property type="match status" value="1"/>
</dbReference>
<dbReference type="PANTHER" id="PTHR36220">
    <property type="entry name" value="UNNAMED PRODUCT"/>
    <property type="match status" value="1"/>
</dbReference>
<protein>
    <submittedName>
        <fullName evidence="2">CHAT domain-containing protein</fullName>
    </submittedName>
</protein>
<gene>
    <name evidence="2" type="ORF">I4641_09130</name>
</gene>
<dbReference type="NCBIfam" id="TIGR01901">
    <property type="entry name" value="adhes_NPXG"/>
    <property type="match status" value="1"/>
</dbReference>
<dbReference type="SMART" id="SM00912">
    <property type="entry name" value="Haemagg_act"/>
    <property type="match status" value="1"/>
</dbReference>
<name>A0A964BPD9_9CYAN</name>
<accession>A0A964BPD9</accession>
<evidence type="ECO:0000313" key="2">
    <source>
        <dbReference type="EMBL" id="MCC0177138.1"/>
    </source>
</evidence>
<dbReference type="Pfam" id="PF05860">
    <property type="entry name" value="TPS"/>
    <property type="match status" value="1"/>
</dbReference>
<dbReference type="InterPro" id="IPR011050">
    <property type="entry name" value="Pectin_lyase_fold/virulence"/>
</dbReference>
<dbReference type="Gene3D" id="2.160.20.10">
    <property type="entry name" value="Single-stranded right-handed beta-helix, Pectin lyase-like"/>
    <property type="match status" value="1"/>
</dbReference>
<keyword evidence="3" id="KW-1185">Reference proteome</keyword>
<feature type="domain" description="Filamentous haemagglutinin FhaB/tRNA nuclease CdiA-like TPS" evidence="1">
    <location>
        <begin position="49"/>
        <end position="163"/>
    </location>
</feature>
<dbReference type="InterPro" id="IPR012334">
    <property type="entry name" value="Pectin_lyas_fold"/>
</dbReference>
<dbReference type="InterPro" id="IPR008638">
    <property type="entry name" value="FhaB/CdiA-like_TPS"/>
</dbReference>
<evidence type="ECO:0000259" key="1">
    <source>
        <dbReference type="SMART" id="SM00912"/>
    </source>
</evidence>
<evidence type="ECO:0000313" key="3">
    <source>
        <dbReference type="Proteomes" id="UP000729733"/>
    </source>
</evidence>
<proteinExistence type="predicted"/>
<dbReference type="InterPro" id="IPR024983">
    <property type="entry name" value="CHAT_dom"/>
</dbReference>
<dbReference type="EMBL" id="JADWDC010000017">
    <property type="protein sequence ID" value="MCC0177138.1"/>
    <property type="molecule type" value="Genomic_DNA"/>
</dbReference>
<dbReference type="PANTHER" id="PTHR36220:SF1">
    <property type="entry name" value="GAMMA TUBULIN COMPLEX COMPONENT C-TERMINAL DOMAIN-CONTAINING PROTEIN"/>
    <property type="match status" value="1"/>
</dbReference>
<comment type="caution">
    <text evidence="2">The sequence shown here is derived from an EMBL/GenBank/DDBJ whole genome shotgun (WGS) entry which is preliminary data.</text>
</comment>
<dbReference type="SMART" id="SM00191">
    <property type="entry name" value="Int_alpha"/>
    <property type="match status" value="7"/>
</dbReference>
<dbReference type="Pfam" id="PF12770">
    <property type="entry name" value="CHAT"/>
    <property type="match status" value="1"/>
</dbReference>
<organism evidence="2 3">
    <name type="scientific">Waterburya agarophytonicola KI4</name>
    <dbReference type="NCBI Taxonomy" id="2874699"/>
    <lineage>
        <taxon>Bacteria</taxon>
        <taxon>Bacillati</taxon>
        <taxon>Cyanobacteriota</taxon>
        <taxon>Cyanophyceae</taxon>
        <taxon>Pleurocapsales</taxon>
        <taxon>Hyellaceae</taxon>
        <taxon>Waterburya</taxon>
        <taxon>Waterburya agarophytonicola</taxon>
    </lineage>
</organism>
<reference evidence="2" key="1">
    <citation type="journal article" date="2021" name="Antonie Van Leeuwenhoek">
        <title>Draft genome and description of Waterburya agarophytonicola gen. nov. sp. nov. (Pleurocapsales, Cyanobacteria): a seaweed symbiont.</title>
        <authorList>
            <person name="Bonthond G."/>
            <person name="Shalygin S."/>
            <person name="Bayer T."/>
            <person name="Weinberger F."/>
        </authorList>
    </citation>
    <scope>NUCLEOTIDE SEQUENCE</scope>
    <source>
        <strain evidence="2">KI4</strain>
    </source>
</reference>
<dbReference type="InterPro" id="IPR013519">
    <property type="entry name" value="Int_alpha_beta-p"/>
</dbReference>
<sequence>MLSPTNRSIDFKHTDKFLLTSTKICQPLLLALSVLLVRQNHVLADPIVPNNDGTGTVINTDGNRIDIDGGSLSRDGQNLFHSFEQFGLSSEQIGNFMSNPDIRNILGRINGGDPSIINGLLQVTGGNSNLLLMNPAGIIFGAEAQLNVPGDFTASTATGIGFEDNGWFNAVGENSYQSLIGTPTQFAFDGANSGSIINNGELSLAEGNNLTLLGSNVINTGEITAPEGAVTLSAIPGSSSVRISQPGHLLSLDIEPPRDNDGNVLPFTAKDLPTLLTSAGEVDTGLTPNEDGSIAINNAGTSFIPEATMAIASGTINVSGIEGGEVNVIANEVGVLSGNIDASGTNAGGNVRIGGDYQGGGEIPNATHTIVDDNSTIAVDATDNGNGGSAIIWSDSLTRMTGGITARGGTNGGDGGLVEVSGKDLLVFTGTVDASSPLGQAGELLLDPKNITIGDPDSPLATLFNPNPEGQSGSLVGFAFSVATVGEDIVIGAPNYNSSDGVLSAGQAFLFDRNGQNPVIYDNPNAANSERGTFGISVAPAGAEQFLVGASRNTSSNGVTGVGQVFLFDKNSTAPLQVYDNPNIESTFPGSLNSGLIREQNFGVSVSAVGDNGVLVGAPAHTSGGIERAGQAFLLDRSNGNLLQTLDNPNPVNGGIFGFSVAEGGGNLLIGAPENTSGDITGAGQAFLFSTDGTQLLTLDNPNPRAGNSNFGNFGTSVAGVGNNLLVGAPENTSGDIVGAGQAFLFSSDGTQLLTLDNPNPDVSITSSLFGGFGTSVATAGDDLLIGAPENTVENVDSDIFGAGQAFLFSNDGSLLETLDNPNPSSGGGSFGNAIAGLNSDTVIIGATNNADAESGTSQAGEAFITRTGQPIFTQIETIENNSTFANNPGDSFAISSTTITNITNTGTDVTLQANNDIRITTEEIVIDNPEGDGGNLTLQAGRSVDVNSSIISDNGDITIIANETSNNGTQFDFRDPGVADITVSDDVLLNAGTGDVTLIVRDGGGDLGNVDVDSIIGDNINLSTSQGTVTVDGTISGIDNTSASTIILQGTEVNVENPEEQLIGEDVNVIISELDPETIAPEFIPNFPNIEVPEEITAQENESEIPLTIANNVAFESRANDENYAATLLPLIDADFSRSYNNYYNRTSVFGKTSGEDGLQVDLAQVKQNLSNIEESTGAKPALVYVAFFPAGVDAIQGRNSNILPQADDRLELITVTKQGQPIRQQIEGVTRADVDKVARRFSQSIFDERPEKYFLPQAQQLYKWLIEPIKTELDAQEINNLVFLMDSGLRTVPVAALHDGDKYLIQEYSVGLMPSLSLTDTRYKNVKDLGLLAMGSETFPSDSSLSPLPAVPLEVGIITEQLWSGGRSFLGENFTIKNLQQMQGSDPFGILHLATHAEFTPGTPKNSYIQFNDRKLELDKIRELGLSNPQVELMVLSACKTAFGDTDVEYGFAGLAHQAGVKSALGSLWYVNDQGTLSIMSKFYQELKDAPIKAEALRRAQVAMIEETVRLEPGKLITETQTFDLPSNIEVVDMTHPRYWSSFTIIGNPW</sequence>
<dbReference type="RefSeq" id="WP_229640177.1">
    <property type="nucleotide sequence ID" value="NZ_JADWDC010000017.1"/>
</dbReference>